<evidence type="ECO:0000259" key="9">
    <source>
        <dbReference type="Pfam" id="PF02714"/>
    </source>
</evidence>
<dbReference type="InterPro" id="IPR027815">
    <property type="entry name" value="CSC1/OSCA1-like_cyt"/>
</dbReference>
<name>A0A8C8H193_ONCTS</name>
<evidence type="ECO:0000256" key="4">
    <source>
        <dbReference type="ARBA" id="ARBA00022692"/>
    </source>
</evidence>
<comment type="catalytic activity">
    <reaction evidence="7">
        <text>Ca(2+)(in) = Ca(2+)(out)</text>
        <dbReference type="Rhea" id="RHEA:29671"/>
        <dbReference type="ChEBI" id="CHEBI:29108"/>
    </reaction>
</comment>
<feature type="transmembrane region" description="Helical" evidence="8">
    <location>
        <begin position="410"/>
        <end position="434"/>
    </location>
</feature>
<comment type="similarity">
    <text evidence="2">Belongs to the CSC1 (TC 1.A.17) family.</text>
</comment>
<evidence type="ECO:0008006" key="14">
    <source>
        <dbReference type="Google" id="ProtNLM"/>
    </source>
</evidence>
<feature type="transmembrane region" description="Helical" evidence="8">
    <location>
        <begin position="675"/>
        <end position="697"/>
    </location>
</feature>
<feature type="transmembrane region" description="Helical" evidence="8">
    <location>
        <begin position="601"/>
        <end position="622"/>
    </location>
</feature>
<dbReference type="InterPro" id="IPR032880">
    <property type="entry name" value="CSC1/OSCA1-like_N"/>
</dbReference>
<reference evidence="12" key="2">
    <citation type="submission" date="2025-09" db="UniProtKB">
        <authorList>
            <consortium name="Ensembl"/>
        </authorList>
    </citation>
    <scope>IDENTIFICATION</scope>
</reference>
<reference evidence="12" key="1">
    <citation type="submission" date="2025-08" db="UniProtKB">
        <authorList>
            <consortium name="Ensembl"/>
        </authorList>
    </citation>
    <scope>IDENTIFICATION</scope>
</reference>
<dbReference type="GO" id="GO:0005227">
    <property type="term" value="F:calcium-activated cation channel activity"/>
    <property type="evidence" value="ECO:0007669"/>
    <property type="project" value="InterPro"/>
</dbReference>
<dbReference type="Pfam" id="PF14703">
    <property type="entry name" value="PHM7_cyt"/>
    <property type="match status" value="1"/>
</dbReference>
<sequence length="758" mass="86571">MGIWPGGVRACIAGQENCSPNNESKDYCYSARIRSTVLQGLPFGGVPTVLALDFMCFLVLLFVFSILRKVAWDYGRLQMTLRSKSLKITFLSLKMGLRFYSKSEPTSPALTPPRDEEIREKCGEDAVHYLSFQRHIIGQLVVVGVLSVGIVLPVNFSGDLLENNAYSFGRTTIANLKSGTNLLWLHTSFAFIYLLLTVYSMRRHTSKMHYKEDDLVKSLTLSTHYSMVIVLFLFSLHLSHRQAYENCTVLDARICYNVAKLMSLNAERKKTERSLKFFTDLMAKEHMPTMINPKPCGHLCCCVIKGCEQEEAVSFYTKREAKLKEDYRKEKEKVNTKPLGMVFVTFQNEAMTAIILKDFNACQCHGCTCRQEPKSSQFSESLHVYNWSVSYAPDPQNVRWEHLSLGGISWWIRCFIINCILFLLLFFLTTPAIIISTMDKFNVTKPVEYLNNPIITQFFPTLLLWAFSALLPTIVYYSAFFEKHWTRSGENRTTMHKCYTFLIFMVLLLPSLGLSRYLFNYLCVFLPDNGAFFVNYVIASAFIGNAMDLLRIPGLLMYMIRLSLARSSAERRNVKRHQAFEFQFGAAYAWMMSVFTVVMTYSITCPIIVPFGLMYMLLKHLVDRYNMYYAYLPSKLDKKIHSGAVNQVVAAPILCLFWLLFFSTMRTGFVTPTSMFTLVVLIITIVVCLSHVCFGHFKYLSAHNYKVRVTSTPSVQSLNSGSKLSTAYQGIAEQQIFALSARGLDPETFRLLAQCSNH</sequence>
<dbReference type="Pfam" id="PF13967">
    <property type="entry name" value="RSN1_TM"/>
    <property type="match status" value="1"/>
</dbReference>
<proteinExistence type="inferred from homology"/>
<feature type="transmembrane region" description="Helical" evidence="8">
    <location>
        <begin position="136"/>
        <end position="156"/>
    </location>
</feature>
<evidence type="ECO:0000256" key="8">
    <source>
        <dbReference type="SAM" id="Phobius"/>
    </source>
</evidence>
<evidence type="ECO:0000313" key="12">
    <source>
        <dbReference type="Ensembl" id="ENSOTSP00005058148.2"/>
    </source>
</evidence>
<dbReference type="PANTHER" id="PTHR13018">
    <property type="entry name" value="PROBABLE MEMBRANE PROTEIN DUF221-RELATED"/>
    <property type="match status" value="1"/>
</dbReference>
<feature type="domain" description="CSC1/OSCA1-like cytosolic" evidence="11">
    <location>
        <begin position="242"/>
        <end position="402"/>
    </location>
</feature>
<gene>
    <name evidence="12" type="primary">TMEM63B</name>
</gene>
<feature type="transmembrane region" description="Helical" evidence="8">
    <location>
        <begin position="498"/>
        <end position="519"/>
    </location>
</feature>
<evidence type="ECO:0000313" key="13">
    <source>
        <dbReference type="Proteomes" id="UP000694402"/>
    </source>
</evidence>
<keyword evidence="4 8" id="KW-0812">Transmembrane</keyword>
<dbReference type="AlphaFoldDB" id="A0A8C8H193"/>
<dbReference type="Pfam" id="PF02714">
    <property type="entry name" value="RSN1_7TM"/>
    <property type="match status" value="1"/>
</dbReference>
<dbReference type="Ensembl" id="ENSOTST00005063291.2">
    <property type="protein sequence ID" value="ENSOTSP00005058148.2"/>
    <property type="gene ID" value="ENSOTSG00005072720.1"/>
</dbReference>
<feature type="transmembrane region" description="Helical" evidence="8">
    <location>
        <begin position="643"/>
        <end position="663"/>
    </location>
</feature>
<feature type="transmembrane region" description="Helical" evidence="8">
    <location>
        <begin position="454"/>
        <end position="477"/>
    </location>
</feature>
<evidence type="ECO:0000256" key="5">
    <source>
        <dbReference type="ARBA" id="ARBA00022989"/>
    </source>
</evidence>
<protein>
    <recommendedName>
        <fullName evidence="14">Transmembrane protein 63B</fullName>
    </recommendedName>
</protein>
<evidence type="ECO:0000256" key="6">
    <source>
        <dbReference type="ARBA" id="ARBA00023136"/>
    </source>
</evidence>
<feature type="domain" description="CSC1/OSCA1-like N-terminal transmembrane" evidence="10">
    <location>
        <begin position="50"/>
        <end position="202"/>
    </location>
</feature>
<evidence type="ECO:0000256" key="1">
    <source>
        <dbReference type="ARBA" id="ARBA00004141"/>
    </source>
</evidence>
<dbReference type="InterPro" id="IPR045122">
    <property type="entry name" value="Csc1-like"/>
</dbReference>
<organism evidence="12 13">
    <name type="scientific">Oncorhynchus tshawytscha</name>
    <name type="common">Chinook salmon</name>
    <name type="synonym">Salmo tshawytscha</name>
    <dbReference type="NCBI Taxonomy" id="74940"/>
    <lineage>
        <taxon>Eukaryota</taxon>
        <taxon>Metazoa</taxon>
        <taxon>Chordata</taxon>
        <taxon>Craniata</taxon>
        <taxon>Vertebrata</taxon>
        <taxon>Euteleostomi</taxon>
        <taxon>Actinopterygii</taxon>
        <taxon>Neopterygii</taxon>
        <taxon>Teleostei</taxon>
        <taxon>Protacanthopterygii</taxon>
        <taxon>Salmoniformes</taxon>
        <taxon>Salmonidae</taxon>
        <taxon>Salmoninae</taxon>
        <taxon>Oncorhynchus</taxon>
    </lineage>
</organism>
<feature type="transmembrane region" description="Helical" evidence="8">
    <location>
        <begin position="48"/>
        <end position="67"/>
    </location>
</feature>
<evidence type="ECO:0000256" key="2">
    <source>
        <dbReference type="ARBA" id="ARBA00007779"/>
    </source>
</evidence>
<evidence type="ECO:0000259" key="11">
    <source>
        <dbReference type="Pfam" id="PF14703"/>
    </source>
</evidence>
<dbReference type="InterPro" id="IPR003864">
    <property type="entry name" value="CSC1/OSCA1-like_7TM"/>
</dbReference>
<evidence type="ECO:0000259" key="10">
    <source>
        <dbReference type="Pfam" id="PF13967"/>
    </source>
</evidence>
<feature type="transmembrane region" description="Helical" evidence="8">
    <location>
        <begin position="579"/>
        <end position="595"/>
    </location>
</feature>
<dbReference type="Proteomes" id="UP000694402">
    <property type="component" value="Unassembled WGS sequence"/>
</dbReference>
<dbReference type="GeneTree" id="ENSGT00940000157084"/>
<feature type="transmembrane region" description="Helical" evidence="8">
    <location>
        <begin position="531"/>
        <end position="558"/>
    </location>
</feature>
<dbReference type="GO" id="GO:0005886">
    <property type="term" value="C:plasma membrane"/>
    <property type="evidence" value="ECO:0007669"/>
    <property type="project" value="TreeGrafter"/>
</dbReference>
<evidence type="ECO:0000256" key="3">
    <source>
        <dbReference type="ARBA" id="ARBA00022448"/>
    </source>
</evidence>
<dbReference type="PANTHER" id="PTHR13018:SF38">
    <property type="entry name" value="CSC1-LIKE PROTEIN 2"/>
    <property type="match status" value="1"/>
</dbReference>
<evidence type="ECO:0000256" key="7">
    <source>
        <dbReference type="ARBA" id="ARBA00036634"/>
    </source>
</evidence>
<keyword evidence="3" id="KW-0813">Transport</keyword>
<keyword evidence="13" id="KW-1185">Reference proteome</keyword>
<keyword evidence="6 8" id="KW-0472">Membrane</keyword>
<accession>A0A8C8H193</accession>
<feature type="domain" description="CSC1/OSCA1-like 7TM region" evidence="9">
    <location>
        <begin position="413"/>
        <end position="669"/>
    </location>
</feature>
<feature type="transmembrane region" description="Helical" evidence="8">
    <location>
        <begin position="182"/>
        <end position="201"/>
    </location>
</feature>
<keyword evidence="5 8" id="KW-1133">Transmembrane helix</keyword>
<comment type="subcellular location">
    <subcellularLocation>
        <location evidence="1">Membrane</location>
        <topology evidence="1">Multi-pass membrane protein</topology>
    </subcellularLocation>
</comment>